<keyword evidence="1" id="KW-1133">Transmembrane helix</keyword>
<dbReference type="RefSeq" id="WP_203715982.1">
    <property type="nucleotide sequence ID" value="NZ_BONE01000039.1"/>
</dbReference>
<evidence type="ECO:0000256" key="1">
    <source>
        <dbReference type="SAM" id="Phobius"/>
    </source>
</evidence>
<feature type="transmembrane region" description="Helical" evidence="1">
    <location>
        <begin position="58"/>
        <end position="75"/>
    </location>
</feature>
<feature type="transmembrane region" description="Helical" evidence="1">
    <location>
        <begin position="34"/>
        <end position="52"/>
    </location>
</feature>
<feature type="transmembrane region" description="Helical" evidence="1">
    <location>
        <begin position="118"/>
        <end position="138"/>
    </location>
</feature>
<organism evidence="2 3">
    <name type="scientific">Asanoa siamensis</name>
    <dbReference type="NCBI Taxonomy" id="926357"/>
    <lineage>
        <taxon>Bacteria</taxon>
        <taxon>Bacillati</taxon>
        <taxon>Actinomycetota</taxon>
        <taxon>Actinomycetes</taxon>
        <taxon>Micromonosporales</taxon>
        <taxon>Micromonosporaceae</taxon>
        <taxon>Asanoa</taxon>
    </lineage>
</organism>
<accession>A0ABQ4CUZ2</accession>
<feature type="transmembrane region" description="Helical" evidence="1">
    <location>
        <begin position="95"/>
        <end position="112"/>
    </location>
</feature>
<protein>
    <submittedName>
        <fullName evidence="2">Uncharacterized protein</fullName>
    </submittedName>
</protein>
<evidence type="ECO:0000313" key="2">
    <source>
        <dbReference type="EMBL" id="GIF75099.1"/>
    </source>
</evidence>
<dbReference type="Proteomes" id="UP000604117">
    <property type="component" value="Unassembled WGS sequence"/>
</dbReference>
<gene>
    <name evidence="2" type="ORF">Asi02nite_46170</name>
</gene>
<keyword evidence="1" id="KW-0812">Transmembrane</keyword>
<reference evidence="2 3" key="1">
    <citation type="submission" date="2021-01" db="EMBL/GenBank/DDBJ databases">
        <title>Whole genome shotgun sequence of Asanoa siamensis NBRC 107932.</title>
        <authorList>
            <person name="Komaki H."/>
            <person name="Tamura T."/>
        </authorList>
    </citation>
    <scope>NUCLEOTIDE SEQUENCE [LARGE SCALE GENOMIC DNA]</scope>
    <source>
        <strain evidence="2 3">NBRC 107932</strain>
    </source>
</reference>
<keyword evidence="1" id="KW-0472">Membrane</keyword>
<comment type="caution">
    <text evidence="2">The sequence shown here is derived from an EMBL/GenBank/DDBJ whole genome shotgun (WGS) entry which is preliminary data.</text>
</comment>
<dbReference type="EMBL" id="BONE01000039">
    <property type="protein sequence ID" value="GIF75099.1"/>
    <property type="molecule type" value="Genomic_DNA"/>
</dbReference>
<sequence>METNGPGPSRYEAANDLAAIAHVQRAVRNRPWPIWLYPANALLLGGLALTGLIESSALAALVALALACSLAAVNYRVGRAIGTPYAIPSSRGFRVLAALSAAFVIVSVLVPADGPRWLILAGAAGAVISYTAGAAVHVRSTRR</sequence>
<evidence type="ECO:0000313" key="3">
    <source>
        <dbReference type="Proteomes" id="UP000604117"/>
    </source>
</evidence>
<proteinExistence type="predicted"/>
<keyword evidence="3" id="KW-1185">Reference proteome</keyword>
<name>A0ABQ4CUZ2_9ACTN</name>